<proteinExistence type="predicted"/>
<keyword evidence="2" id="KW-1185">Reference proteome</keyword>
<protein>
    <submittedName>
        <fullName evidence="1">Uncharacterized protein</fullName>
    </submittedName>
</protein>
<dbReference type="Proteomes" id="UP000078582">
    <property type="component" value="Chromosome"/>
</dbReference>
<dbReference type="KEGG" id="lbt:AYR52_11700"/>
<organism evidence="1 2">
    <name type="scientific">Loigolactobacillus backii</name>
    <dbReference type="NCBI Taxonomy" id="375175"/>
    <lineage>
        <taxon>Bacteria</taxon>
        <taxon>Bacillati</taxon>
        <taxon>Bacillota</taxon>
        <taxon>Bacilli</taxon>
        <taxon>Lactobacillales</taxon>
        <taxon>Lactobacillaceae</taxon>
        <taxon>Loigolactobacillus</taxon>
    </lineage>
</organism>
<evidence type="ECO:0000313" key="2">
    <source>
        <dbReference type="Proteomes" id="UP000078582"/>
    </source>
</evidence>
<dbReference type="RefSeq" id="WP_068226158.1">
    <property type="nucleotide sequence ID" value="NZ_CP014623.1"/>
</dbReference>
<dbReference type="AlphaFoldDB" id="A0A192H000"/>
<dbReference type="EMBL" id="CP014873">
    <property type="protein sequence ID" value="ANK61572.1"/>
    <property type="molecule type" value="Genomic_DNA"/>
</dbReference>
<gene>
    <name evidence="1" type="ORF">AYR53_01620</name>
</gene>
<accession>A0A192H000</accession>
<dbReference type="GeneID" id="42980935"/>
<evidence type="ECO:0000313" key="1">
    <source>
        <dbReference type="EMBL" id="ANK61572.1"/>
    </source>
</evidence>
<reference evidence="1 2" key="1">
    <citation type="submission" date="2016-03" db="EMBL/GenBank/DDBJ databases">
        <title>Pediococcus and Lactobacillus from brewery environment - whole genome sequencing and assembly.</title>
        <authorList>
            <person name="Behr J."/>
            <person name="Geissler A.J."/>
            <person name="Vogel R.F."/>
        </authorList>
    </citation>
    <scope>NUCLEOTIDE SEQUENCE [LARGE SCALE GENOMIC DNA]</scope>
    <source>
        <strain evidence="1 2">TMW 1.1989</strain>
    </source>
</reference>
<name>A0A192H000_9LACO</name>
<sequence>MEFVDEEKYSTVVAQGLKFVPLVGDRYAVETKDGQRATFKRADLEIKATAKQALIHLDQALLIDAESKLTLKLSQLVIAQLQTLMNAYDNEIDTTVNAYIDNVVSYMNA</sequence>